<keyword evidence="7 11" id="KW-0328">Glycosyltransferase</keyword>
<dbReference type="PANTHER" id="PTHR43463:SF1">
    <property type="entry name" value="NICOTINATE-NUCLEOTIDE--DIMETHYLBENZIMIDAZOLE PHOSPHORIBOSYLTRANSFERASE"/>
    <property type="match status" value="1"/>
</dbReference>
<dbReference type="GO" id="GO:0008939">
    <property type="term" value="F:nicotinate-nucleotide-dimethylbenzimidazole phosphoribosyltransferase activity"/>
    <property type="evidence" value="ECO:0007669"/>
    <property type="project" value="UniProtKB-UniRule"/>
</dbReference>
<dbReference type="Proteomes" id="UP000012081">
    <property type="component" value="Unassembled WGS sequence"/>
</dbReference>
<comment type="function">
    <text evidence="1 11">Catalyzes the synthesis of alpha-ribazole-5'-phosphate from nicotinate mononucleotide (NAMN) and 5,6-dimethylbenzimidazole (DMB).</text>
</comment>
<sequence length="351" mass="36516">MNTADWKNKLAQVQPRNEEAAQQASRHVNQLTKPLGSLGRLESLAVELAAMTGEPFPAVTPPGVLVFAADHGVAAEGVSAYPQEVTAQMVANFAHGGAAINVFSRQIGALLHVVDVGVAVDVDAPGVWTKKVRPGTASFLRERAMTREEAEQCVQIGFESAEAIIDEGAKLLIVGEMGIGNTTASSALLAALTGAEPDELVGRGTGVSDEKWQKKKAVVKEALSFHQPDAGDPLDALSKVGGLEIGSMAGAILCAASRRVPVLLDGFISTVAALLAVRLCPVSAEYLLGGHRSQEPGHAFALQTLGKEPLVDLGLRLGEGSGAAVAFPIVEAATRMLREMATFDEAGVSSE</sequence>
<dbReference type="HAMAP" id="MF_00230">
    <property type="entry name" value="CobT"/>
    <property type="match status" value="1"/>
</dbReference>
<evidence type="ECO:0000256" key="4">
    <source>
        <dbReference type="ARBA" id="ARBA00011991"/>
    </source>
</evidence>
<dbReference type="EC" id="2.4.2.21" evidence="4 11"/>
<comment type="catalytic activity">
    <reaction evidence="10 11">
        <text>5,6-dimethylbenzimidazole + nicotinate beta-D-ribonucleotide = alpha-ribazole 5'-phosphate + nicotinate + H(+)</text>
        <dbReference type="Rhea" id="RHEA:11196"/>
        <dbReference type="ChEBI" id="CHEBI:15378"/>
        <dbReference type="ChEBI" id="CHEBI:15890"/>
        <dbReference type="ChEBI" id="CHEBI:32544"/>
        <dbReference type="ChEBI" id="CHEBI:57502"/>
        <dbReference type="ChEBI" id="CHEBI:57918"/>
        <dbReference type="EC" id="2.4.2.21"/>
    </reaction>
</comment>
<dbReference type="STRING" id="1300222.I532_10512"/>
<dbReference type="SUPFAM" id="SSF52733">
    <property type="entry name" value="Nicotinate mononucleotide:5,6-dimethylbenzimidazole phosphoribosyltransferase (CobT)"/>
    <property type="match status" value="1"/>
</dbReference>
<dbReference type="AlphaFoldDB" id="M8DAB3"/>
<evidence type="ECO:0000256" key="6">
    <source>
        <dbReference type="ARBA" id="ARBA00022573"/>
    </source>
</evidence>
<feature type="active site" description="Proton acceptor" evidence="11">
    <location>
        <position position="319"/>
    </location>
</feature>
<evidence type="ECO:0000256" key="5">
    <source>
        <dbReference type="ARBA" id="ARBA00015486"/>
    </source>
</evidence>
<reference evidence="12 13" key="1">
    <citation type="submission" date="2013-03" db="EMBL/GenBank/DDBJ databases">
        <title>Assembly of a new bacterial strain Brevibacillus borstelensis AK1.</title>
        <authorList>
            <person name="Rajan I."/>
            <person name="PoliReddy D."/>
            <person name="Sugumar T."/>
            <person name="Rathinam K."/>
            <person name="Alqarawi S."/>
            <person name="Khalil A.B."/>
            <person name="Sivakumar N."/>
        </authorList>
    </citation>
    <scope>NUCLEOTIDE SEQUENCE [LARGE SCALE GENOMIC DNA]</scope>
    <source>
        <strain evidence="12 13">AK1</strain>
    </source>
</reference>
<comment type="caution">
    <text evidence="12">The sequence shown here is derived from an EMBL/GenBank/DDBJ whole genome shotgun (WGS) entry which is preliminary data.</text>
</comment>
<keyword evidence="6 11" id="KW-0169">Cobalamin biosynthesis</keyword>
<dbReference type="Gene3D" id="1.10.1610.10">
    <property type="match status" value="1"/>
</dbReference>
<dbReference type="UniPathway" id="UPA00061">
    <property type="reaction ID" value="UER00516"/>
</dbReference>
<evidence type="ECO:0000256" key="1">
    <source>
        <dbReference type="ARBA" id="ARBA00002197"/>
    </source>
</evidence>
<evidence type="ECO:0000256" key="9">
    <source>
        <dbReference type="ARBA" id="ARBA00030686"/>
    </source>
</evidence>
<comment type="similarity">
    <text evidence="3 11">Belongs to the CobT family.</text>
</comment>
<dbReference type="PANTHER" id="PTHR43463">
    <property type="entry name" value="NICOTINATE-NUCLEOTIDE--DIMETHYLBENZIMIDAZOLE PHOSPHORIBOSYLTRANSFERASE"/>
    <property type="match status" value="1"/>
</dbReference>
<dbReference type="InterPro" id="IPR003200">
    <property type="entry name" value="Nict_dMeBzImd_PRibTrfase"/>
</dbReference>
<gene>
    <name evidence="11" type="primary">cobT</name>
    <name evidence="12" type="ORF">I532_10512</name>
</gene>
<dbReference type="EMBL" id="APBN01000003">
    <property type="protein sequence ID" value="EMT53204.1"/>
    <property type="molecule type" value="Genomic_DNA"/>
</dbReference>
<dbReference type="NCBIfam" id="TIGR03160">
    <property type="entry name" value="cobT_DBIPRT"/>
    <property type="match status" value="1"/>
</dbReference>
<keyword evidence="13" id="KW-1185">Reference proteome</keyword>
<dbReference type="CDD" id="cd02439">
    <property type="entry name" value="DMB-PRT_CobT"/>
    <property type="match status" value="1"/>
</dbReference>
<dbReference type="GO" id="GO:0009236">
    <property type="term" value="P:cobalamin biosynthetic process"/>
    <property type="evidence" value="ECO:0007669"/>
    <property type="project" value="UniProtKB-UniRule"/>
</dbReference>
<evidence type="ECO:0000256" key="10">
    <source>
        <dbReference type="ARBA" id="ARBA00047340"/>
    </source>
</evidence>
<evidence type="ECO:0000256" key="3">
    <source>
        <dbReference type="ARBA" id="ARBA00007110"/>
    </source>
</evidence>
<dbReference type="OrthoDB" id="9781491at2"/>
<evidence type="ECO:0000256" key="11">
    <source>
        <dbReference type="HAMAP-Rule" id="MF_00230"/>
    </source>
</evidence>
<evidence type="ECO:0000313" key="13">
    <source>
        <dbReference type="Proteomes" id="UP000012081"/>
    </source>
</evidence>
<protein>
    <recommendedName>
        <fullName evidence="5 11">Nicotinate-nucleotide--dimethylbenzimidazole phosphoribosyltransferase</fullName>
        <shortName evidence="11">NN:DBI PRT</shortName>
        <ecNumber evidence="4 11">2.4.2.21</ecNumber>
    </recommendedName>
    <alternativeName>
        <fullName evidence="9 11">N(1)-alpha-phosphoribosyltransferase</fullName>
    </alternativeName>
</protein>
<dbReference type="InterPro" id="IPR017846">
    <property type="entry name" value="Nict_dMeBzImd_PRibTrfase_bact"/>
</dbReference>
<evidence type="ECO:0000256" key="8">
    <source>
        <dbReference type="ARBA" id="ARBA00022679"/>
    </source>
</evidence>
<organism evidence="12 13">
    <name type="scientific">Brevibacillus borstelensis AK1</name>
    <dbReference type="NCBI Taxonomy" id="1300222"/>
    <lineage>
        <taxon>Bacteria</taxon>
        <taxon>Bacillati</taxon>
        <taxon>Bacillota</taxon>
        <taxon>Bacilli</taxon>
        <taxon>Bacillales</taxon>
        <taxon>Paenibacillaceae</taxon>
        <taxon>Brevibacillus</taxon>
    </lineage>
</organism>
<proteinExistence type="inferred from homology"/>
<dbReference type="NCBIfam" id="NF000996">
    <property type="entry name" value="PRK00105.1"/>
    <property type="match status" value="1"/>
</dbReference>
<dbReference type="InterPro" id="IPR023195">
    <property type="entry name" value="Nict_dMeBzImd_PRibTrfase_N"/>
</dbReference>
<dbReference type="PATRIC" id="fig|1300222.3.peg.2179"/>
<name>M8DAB3_9BACL</name>
<evidence type="ECO:0000256" key="7">
    <source>
        <dbReference type="ARBA" id="ARBA00022676"/>
    </source>
</evidence>
<comment type="pathway">
    <text evidence="2 11">Nucleoside biosynthesis; alpha-ribazole biosynthesis; alpha-ribazole from 5,6-dimethylbenzimidazole: step 1/2.</text>
</comment>
<keyword evidence="8 11" id="KW-0808">Transferase</keyword>
<evidence type="ECO:0000256" key="2">
    <source>
        <dbReference type="ARBA" id="ARBA00005049"/>
    </source>
</evidence>
<dbReference type="Gene3D" id="3.40.50.10210">
    <property type="match status" value="1"/>
</dbReference>
<dbReference type="FunFam" id="3.40.50.10210:FF:000001">
    <property type="entry name" value="Nicotinate-nucleotide--dimethylbenzimidazole phosphoribosyltransferase"/>
    <property type="match status" value="1"/>
</dbReference>
<dbReference type="RefSeq" id="WP_003388101.1">
    <property type="nucleotide sequence ID" value="NZ_APBN01000003.1"/>
</dbReference>
<dbReference type="InterPro" id="IPR036087">
    <property type="entry name" value="Nict_dMeBzImd_PRibTrfase_sf"/>
</dbReference>
<evidence type="ECO:0000313" key="12">
    <source>
        <dbReference type="EMBL" id="EMT53204.1"/>
    </source>
</evidence>
<accession>M8DAB3</accession>
<dbReference type="Pfam" id="PF02277">
    <property type="entry name" value="DBI_PRT"/>
    <property type="match status" value="1"/>
</dbReference>